<dbReference type="Gene3D" id="1.10.150.130">
    <property type="match status" value="1"/>
</dbReference>
<evidence type="ECO:0000259" key="3">
    <source>
        <dbReference type="PROSITE" id="PS51898"/>
    </source>
</evidence>
<dbReference type="EMBL" id="RDBE01000001">
    <property type="protein sequence ID" value="RLV50909.1"/>
    <property type="molecule type" value="Genomic_DNA"/>
</dbReference>
<dbReference type="InterPro" id="IPR011010">
    <property type="entry name" value="DNA_brk_join_enz"/>
</dbReference>
<evidence type="ECO:0000256" key="1">
    <source>
        <dbReference type="ARBA" id="ARBA00023125"/>
    </source>
</evidence>
<protein>
    <recommendedName>
        <fullName evidence="3">Tyr recombinase domain-containing protein</fullName>
    </recommendedName>
</protein>
<name>A0A3L8P899_9ACTN</name>
<dbReference type="InterPro" id="IPR013762">
    <property type="entry name" value="Integrase-like_cat_sf"/>
</dbReference>
<dbReference type="AlphaFoldDB" id="A0A3L8P899"/>
<dbReference type="SUPFAM" id="SSF47823">
    <property type="entry name" value="lambda integrase-like, N-terminal domain"/>
    <property type="match status" value="1"/>
</dbReference>
<dbReference type="SUPFAM" id="SSF56349">
    <property type="entry name" value="DNA breaking-rejoining enzymes"/>
    <property type="match status" value="1"/>
</dbReference>
<dbReference type="GO" id="GO:0003677">
    <property type="term" value="F:DNA binding"/>
    <property type="evidence" value="ECO:0007669"/>
    <property type="project" value="UniProtKB-KW"/>
</dbReference>
<comment type="caution">
    <text evidence="4">The sequence shown here is derived from an EMBL/GenBank/DDBJ whole genome shotgun (WGS) entry which is preliminary data.</text>
</comment>
<sequence>MITTTAEALAASLPDSSGLDLPDGLTVDDALRIAEAVASTLAASTRHVYGHGWRQWERWCSTRQTSALPASPAMICAYLTERASQGALVPTLDLAIGAISYAHRSRGPDDPTLSEAVRQVRRGLRRIIGTAPRRQARPLDTNDIRQILGPIDRATAKGARDAAIILLGFASALRVSELVGLTLADVEHKPAGHATTAALAGVSLDRIAMQTRHKRLSTLLERYIRPAQALDHTSSGAIGL</sequence>
<keyword evidence="5" id="KW-1185">Reference proteome</keyword>
<evidence type="ECO:0000256" key="2">
    <source>
        <dbReference type="ARBA" id="ARBA00023172"/>
    </source>
</evidence>
<dbReference type="InterPro" id="IPR010998">
    <property type="entry name" value="Integrase_recombinase_N"/>
</dbReference>
<keyword evidence="2" id="KW-0233">DNA recombination</keyword>
<evidence type="ECO:0000313" key="5">
    <source>
        <dbReference type="Proteomes" id="UP000281708"/>
    </source>
</evidence>
<organism evidence="4 5">
    <name type="scientific">Nocardioides mangrovicus</name>
    <dbReference type="NCBI Taxonomy" id="2478913"/>
    <lineage>
        <taxon>Bacteria</taxon>
        <taxon>Bacillati</taxon>
        <taxon>Actinomycetota</taxon>
        <taxon>Actinomycetes</taxon>
        <taxon>Propionibacteriales</taxon>
        <taxon>Nocardioidaceae</taxon>
        <taxon>Nocardioides</taxon>
    </lineage>
</organism>
<dbReference type="Proteomes" id="UP000281708">
    <property type="component" value="Unassembled WGS sequence"/>
</dbReference>
<accession>A0A3L8P899</accession>
<keyword evidence="1" id="KW-0238">DNA-binding</keyword>
<proteinExistence type="predicted"/>
<dbReference type="PROSITE" id="PS51898">
    <property type="entry name" value="TYR_RECOMBINASE"/>
    <property type="match status" value="1"/>
</dbReference>
<evidence type="ECO:0000313" key="4">
    <source>
        <dbReference type="EMBL" id="RLV50909.1"/>
    </source>
</evidence>
<dbReference type="InterPro" id="IPR002104">
    <property type="entry name" value="Integrase_catalytic"/>
</dbReference>
<feature type="domain" description="Tyr recombinase" evidence="3">
    <location>
        <begin position="134"/>
        <end position="240"/>
    </location>
</feature>
<dbReference type="Gene3D" id="1.10.443.10">
    <property type="entry name" value="Intergrase catalytic core"/>
    <property type="match status" value="1"/>
</dbReference>
<reference evidence="4 5" key="1">
    <citation type="submission" date="2018-10" db="EMBL/GenBank/DDBJ databases">
        <title>Marmoricola sp. 4Q3S-7 whole genome shotgun sequence.</title>
        <authorList>
            <person name="Li F."/>
        </authorList>
    </citation>
    <scope>NUCLEOTIDE SEQUENCE [LARGE SCALE GENOMIC DNA]</scope>
    <source>
        <strain evidence="4 5">4Q3S-7</strain>
    </source>
</reference>
<dbReference type="GO" id="GO:0015074">
    <property type="term" value="P:DNA integration"/>
    <property type="evidence" value="ECO:0007669"/>
    <property type="project" value="InterPro"/>
</dbReference>
<gene>
    <name evidence="4" type="ORF">D9V37_02925</name>
</gene>
<dbReference type="GO" id="GO:0006310">
    <property type="term" value="P:DNA recombination"/>
    <property type="evidence" value="ECO:0007669"/>
    <property type="project" value="UniProtKB-KW"/>
</dbReference>